<reference evidence="2" key="1">
    <citation type="journal article" date="2021" name="PeerJ">
        <title>Extensive microbial diversity within the chicken gut microbiome revealed by metagenomics and culture.</title>
        <authorList>
            <person name="Gilroy R."/>
            <person name="Ravi A."/>
            <person name="Getino M."/>
            <person name="Pursley I."/>
            <person name="Horton D.L."/>
            <person name="Alikhan N.F."/>
            <person name="Baker D."/>
            <person name="Gharbi K."/>
            <person name="Hall N."/>
            <person name="Watson M."/>
            <person name="Adriaenssens E.M."/>
            <person name="Foster-Nyarko E."/>
            <person name="Jarju S."/>
            <person name="Secka A."/>
            <person name="Antonio M."/>
            <person name="Oren A."/>
            <person name="Chaudhuri R.R."/>
            <person name="La Ragione R."/>
            <person name="Hildebrand F."/>
            <person name="Pallen M.J."/>
        </authorList>
    </citation>
    <scope>NUCLEOTIDE SEQUENCE</scope>
    <source>
        <strain evidence="2">CHK187-11901</strain>
    </source>
</reference>
<feature type="transmembrane region" description="Helical" evidence="1">
    <location>
        <begin position="12"/>
        <end position="34"/>
    </location>
</feature>
<dbReference type="AlphaFoldDB" id="A0A9D2NTR0"/>
<organism evidence="2 3">
    <name type="scientific">Candidatus Merdibacter merdavium</name>
    <dbReference type="NCBI Taxonomy" id="2838692"/>
    <lineage>
        <taxon>Bacteria</taxon>
        <taxon>Bacillati</taxon>
        <taxon>Bacillota</taxon>
        <taxon>Erysipelotrichia</taxon>
        <taxon>Erysipelotrichales</taxon>
        <taxon>Erysipelotrichaceae</taxon>
        <taxon>Merdibacter</taxon>
    </lineage>
</organism>
<feature type="transmembrane region" description="Helical" evidence="1">
    <location>
        <begin position="46"/>
        <end position="63"/>
    </location>
</feature>
<feature type="transmembrane region" description="Helical" evidence="1">
    <location>
        <begin position="68"/>
        <end position="85"/>
    </location>
</feature>
<accession>A0A9D2NTR0</accession>
<name>A0A9D2NTR0_9FIRM</name>
<evidence type="ECO:0000313" key="2">
    <source>
        <dbReference type="EMBL" id="HJC37361.1"/>
    </source>
</evidence>
<comment type="caution">
    <text evidence="2">The sequence shown here is derived from an EMBL/GenBank/DDBJ whole genome shotgun (WGS) entry which is preliminary data.</text>
</comment>
<gene>
    <name evidence="2" type="ORF">H9702_09580</name>
</gene>
<reference evidence="2" key="2">
    <citation type="submission" date="2021-04" db="EMBL/GenBank/DDBJ databases">
        <authorList>
            <person name="Gilroy R."/>
        </authorList>
    </citation>
    <scope>NUCLEOTIDE SEQUENCE</scope>
    <source>
        <strain evidence="2">CHK187-11901</strain>
    </source>
</reference>
<keyword evidence="1" id="KW-0472">Membrane</keyword>
<keyword evidence="1" id="KW-1133">Transmembrane helix</keyword>
<proteinExistence type="predicted"/>
<keyword evidence="1" id="KW-0812">Transmembrane</keyword>
<dbReference type="EMBL" id="DWWM01000057">
    <property type="protein sequence ID" value="HJC37361.1"/>
    <property type="molecule type" value="Genomic_DNA"/>
</dbReference>
<evidence type="ECO:0000313" key="3">
    <source>
        <dbReference type="Proteomes" id="UP000823896"/>
    </source>
</evidence>
<feature type="transmembrane region" description="Helical" evidence="1">
    <location>
        <begin position="91"/>
        <end position="114"/>
    </location>
</feature>
<dbReference type="Proteomes" id="UP000823896">
    <property type="component" value="Unassembled WGS sequence"/>
</dbReference>
<sequence length="118" mass="13093">MKQALRPYGLSLLFLLGFLLLFSFLSTVLYHFSLISANVFHIFNDVAAYAGMLISGGLFGFLIKKSALPQALLMSMFLMLCSLFLKEAQDSLIHVVCHGALFLVCALIAHMTLIHPDR</sequence>
<protein>
    <submittedName>
        <fullName evidence="2">Uncharacterized protein</fullName>
    </submittedName>
</protein>
<evidence type="ECO:0000256" key="1">
    <source>
        <dbReference type="SAM" id="Phobius"/>
    </source>
</evidence>